<protein>
    <submittedName>
        <fullName evidence="13">HAD-IC family P-type ATPase</fullName>
    </submittedName>
</protein>
<dbReference type="Pfam" id="PF00690">
    <property type="entry name" value="Cation_ATPase_N"/>
    <property type="match status" value="1"/>
</dbReference>
<keyword evidence="4" id="KW-0547">Nucleotide-binding</keyword>
<dbReference type="Gene3D" id="3.40.1110.10">
    <property type="entry name" value="Calcium-transporting ATPase, cytoplasmic domain N"/>
    <property type="match status" value="1"/>
</dbReference>
<dbReference type="PANTHER" id="PTHR43294:SF20">
    <property type="entry name" value="P-TYPE ATPASE"/>
    <property type="match status" value="1"/>
</dbReference>
<dbReference type="NCBIfam" id="TIGR01494">
    <property type="entry name" value="ATPase_P-type"/>
    <property type="match status" value="2"/>
</dbReference>
<dbReference type="InterPro" id="IPR036412">
    <property type="entry name" value="HAD-like_sf"/>
</dbReference>
<dbReference type="Gene3D" id="3.40.50.1000">
    <property type="entry name" value="HAD superfamily/HAD-like"/>
    <property type="match status" value="1"/>
</dbReference>
<evidence type="ECO:0000256" key="4">
    <source>
        <dbReference type="ARBA" id="ARBA00022741"/>
    </source>
</evidence>
<organism evidence="13 14">
    <name type="scientific">Nocardiopsis suaedae</name>
    <dbReference type="NCBI Taxonomy" id="3018444"/>
    <lineage>
        <taxon>Bacteria</taxon>
        <taxon>Bacillati</taxon>
        <taxon>Actinomycetota</taxon>
        <taxon>Actinomycetes</taxon>
        <taxon>Streptosporangiales</taxon>
        <taxon>Nocardiopsidaceae</taxon>
        <taxon>Nocardiopsis</taxon>
    </lineage>
</organism>
<dbReference type="Pfam" id="PF00689">
    <property type="entry name" value="Cation_ATPase_C"/>
    <property type="match status" value="1"/>
</dbReference>
<evidence type="ECO:0000313" key="14">
    <source>
        <dbReference type="Proteomes" id="UP001165685"/>
    </source>
</evidence>
<dbReference type="SFLD" id="SFLDG00002">
    <property type="entry name" value="C1.7:_P-type_atpase_like"/>
    <property type="match status" value="1"/>
</dbReference>
<dbReference type="SFLD" id="SFLDS00003">
    <property type="entry name" value="Haloacid_Dehalogenase"/>
    <property type="match status" value="1"/>
</dbReference>
<dbReference type="SFLD" id="SFLDF00027">
    <property type="entry name" value="p-type_atpase"/>
    <property type="match status" value="1"/>
</dbReference>
<feature type="transmembrane region" description="Helical" evidence="11">
    <location>
        <begin position="793"/>
        <end position="811"/>
    </location>
</feature>
<dbReference type="PROSITE" id="PS00154">
    <property type="entry name" value="ATPASE_E1_E2"/>
    <property type="match status" value="1"/>
</dbReference>
<dbReference type="SUPFAM" id="SSF81653">
    <property type="entry name" value="Calcium ATPase, transduction domain A"/>
    <property type="match status" value="1"/>
</dbReference>
<feature type="transmembrane region" description="Helical" evidence="11">
    <location>
        <begin position="282"/>
        <end position="311"/>
    </location>
</feature>
<dbReference type="InterPro" id="IPR044492">
    <property type="entry name" value="P_typ_ATPase_HD_dom"/>
</dbReference>
<keyword evidence="5" id="KW-0067">ATP-binding</keyword>
<keyword evidence="6" id="KW-1278">Translocase</keyword>
<dbReference type="InterPro" id="IPR008250">
    <property type="entry name" value="ATPase_P-typ_transduc_dom_A_sf"/>
</dbReference>
<evidence type="ECO:0000259" key="12">
    <source>
        <dbReference type="SMART" id="SM00831"/>
    </source>
</evidence>
<keyword evidence="8 11" id="KW-0472">Membrane</keyword>
<keyword evidence="3 11" id="KW-0812">Transmembrane</keyword>
<dbReference type="SUPFAM" id="SSF81665">
    <property type="entry name" value="Calcium ATPase, transmembrane domain M"/>
    <property type="match status" value="1"/>
</dbReference>
<sequence length="913" mass="95259">MANPERADGGPVHPRAHALPATEVARFLGTDPSEGLAPREALRRLAAHGPNALPRRRGPGHVLRLLRQFHSPLVYVLIAAAAVTLAMGHLVDSGVIAGVVLLNAAIGYVQESRARRALDALARMVRVEATVVRGGATRRVPAEELVPGDLVTLQAGDKLPADLRLTATDTLEADESALTGEAAPVAKSAAAVGPDALLADRTGMAYSGTVATRGSGRGIVVATGADTEVGAIDRLVASADRNPTPLTRRLGVFGRRLTAAIVALAVLTFAVGTLYGEAPDRMFTAAVALAVGAIPEGLPAAVTIVLAIGAVRMARRNAIIRGLTAAETLGATTVICTDKTGTLTANAMTVIRVLAGGAEREPGLRRLAEGTGRGGGHAMRECLLAGVLCNDAELTGSGGQERIVGDPTEAALLAAARVEGIDPSGEAALAPRTGALAFTSERKLMATAHRCADGRLRGYVKGAPERVLPLCSGRMGPDGRDRALDVEDERQRAQSWAAQGLRVMAFARFAPEREGPVREEDLPGRLTLLGLQVMHDPPRPQAVEAVAACRAAGIGVRMLTGDHGATARAIADRFGIEGPALTGAEIDAADEDTLAGTAVFARVSPEQKLRLVRLLQRRGEIVAMTGDGVNDAPALRQADIGVAMGRVGTDAAKEAADMVLTDDDFATIEAAVEEGRGVFDNLRRFLAWTLPTNIGEGLVVMAAVVLGATLPILPAQILWINMTTAGFLGITLAFEPVSPGVMRRPPRPPRAPILSRDLVRRIVLVSFILVVGSFGVFHHALATGAALDEARTAAVNVFVVVEAAYLLNCRSLDRLRAPVRNPWVYAGIAAMALLQALLTYTPVMNALFHTAPVGWASWTVIIGVGILGYAAVEVDKAVWRRSDARRMWAGRAAPGTGGGAGPRAGTAPVQDRA</sequence>
<reference evidence="13" key="1">
    <citation type="submission" date="2023-01" db="EMBL/GenBank/DDBJ databases">
        <title>Draft genome sequence of Nocardiopsis sp. LSu2-4 isolated from halophytes.</title>
        <authorList>
            <person name="Duangmal K."/>
            <person name="Chantavorakit T."/>
        </authorList>
    </citation>
    <scope>NUCLEOTIDE SEQUENCE</scope>
    <source>
        <strain evidence="13">LSu2-4</strain>
    </source>
</reference>
<dbReference type="PANTHER" id="PTHR43294">
    <property type="entry name" value="SODIUM/POTASSIUM-TRANSPORTING ATPASE SUBUNIT ALPHA"/>
    <property type="match status" value="1"/>
</dbReference>
<dbReference type="InterPro" id="IPR023298">
    <property type="entry name" value="ATPase_P-typ_TM_dom_sf"/>
</dbReference>
<comment type="similarity">
    <text evidence="2">Belongs to the cation transport ATPase (P-type) (TC 3.A.3) family. Type IIA subfamily.</text>
</comment>
<dbReference type="InterPro" id="IPR006068">
    <property type="entry name" value="ATPase_P-typ_cation-transptr_C"/>
</dbReference>
<gene>
    <name evidence="13" type="ORF">O4U47_20390</name>
</gene>
<evidence type="ECO:0000256" key="3">
    <source>
        <dbReference type="ARBA" id="ARBA00022692"/>
    </source>
</evidence>
<feature type="transmembrane region" description="Helical" evidence="11">
    <location>
        <begin position="716"/>
        <end position="737"/>
    </location>
</feature>
<feature type="transmembrane region" description="Helical" evidence="11">
    <location>
        <begin position="855"/>
        <end position="872"/>
    </location>
</feature>
<feature type="compositionally biased region" description="Low complexity" evidence="10">
    <location>
        <begin position="903"/>
        <end position="913"/>
    </location>
</feature>
<evidence type="ECO:0000256" key="6">
    <source>
        <dbReference type="ARBA" id="ARBA00022967"/>
    </source>
</evidence>
<dbReference type="SUPFAM" id="SSF56784">
    <property type="entry name" value="HAD-like"/>
    <property type="match status" value="1"/>
</dbReference>
<evidence type="ECO:0000256" key="5">
    <source>
        <dbReference type="ARBA" id="ARBA00022840"/>
    </source>
</evidence>
<dbReference type="InterPro" id="IPR059000">
    <property type="entry name" value="ATPase_P-type_domA"/>
</dbReference>
<evidence type="ECO:0000256" key="2">
    <source>
        <dbReference type="ARBA" id="ARBA00005675"/>
    </source>
</evidence>
<feature type="transmembrane region" description="Helical" evidence="11">
    <location>
        <begin position="758"/>
        <end position="781"/>
    </location>
</feature>
<dbReference type="InterPro" id="IPR018303">
    <property type="entry name" value="ATPase_P-typ_P_site"/>
</dbReference>
<dbReference type="RefSeq" id="WP_270679511.1">
    <property type="nucleotide sequence ID" value="NZ_JAQFWP010000042.1"/>
</dbReference>
<evidence type="ECO:0000256" key="11">
    <source>
        <dbReference type="SAM" id="Phobius"/>
    </source>
</evidence>
<comment type="catalytic activity">
    <reaction evidence="9">
        <text>ATP + H2O = ADP + phosphate + H(+)</text>
        <dbReference type="Rhea" id="RHEA:13065"/>
        <dbReference type="ChEBI" id="CHEBI:15377"/>
        <dbReference type="ChEBI" id="CHEBI:15378"/>
        <dbReference type="ChEBI" id="CHEBI:30616"/>
        <dbReference type="ChEBI" id="CHEBI:43474"/>
        <dbReference type="ChEBI" id="CHEBI:456216"/>
    </reaction>
</comment>
<comment type="subcellular location">
    <subcellularLocation>
        <location evidence="1">Cell membrane</location>
        <topology evidence="1">Multi-pass membrane protein</topology>
    </subcellularLocation>
</comment>
<dbReference type="SUPFAM" id="SSF81660">
    <property type="entry name" value="Metal cation-transporting ATPase, ATP-binding domain N"/>
    <property type="match status" value="1"/>
</dbReference>
<evidence type="ECO:0000256" key="7">
    <source>
        <dbReference type="ARBA" id="ARBA00022989"/>
    </source>
</evidence>
<feature type="region of interest" description="Disordered" evidence="10">
    <location>
        <begin position="890"/>
        <end position="913"/>
    </location>
</feature>
<keyword evidence="7 11" id="KW-1133">Transmembrane helix</keyword>
<dbReference type="InterPro" id="IPR001757">
    <property type="entry name" value="P_typ_ATPase"/>
</dbReference>
<dbReference type="SMART" id="SM00831">
    <property type="entry name" value="Cation_ATPase_N"/>
    <property type="match status" value="1"/>
</dbReference>
<dbReference type="InterPro" id="IPR004014">
    <property type="entry name" value="ATPase_P-typ_cation-transptr_N"/>
</dbReference>
<dbReference type="InterPro" id="IPR023214">
    <property type="entry name" value="HAD_sf"/>
</dbReference>
<feature type="transmembrane region" description="Helical" evidence="11">
    <location>
        <begin position="685"/>
        <end position="710"/>
    </location>
</feature>
<comment type="caution">
    <text evidence="13">The sequence shown here is derived from an EMBL/GenBank/DDBJ whole genome shotgun (WGS) entry which is preliminary data.</text>
</comment>
<evidence type="ECO:0000256" key="8">
    <source>
        <dbReference type="ARBA" id="ARBA00023136"/>
    </source>
</evidence>
<feature type="transmembrane region" description="Helical" evidence="11">
    <location>
        <begin position="823"/>
        <end position="843"/>
    </location>
</feature>
<dbReference type="PRINTS" id="PR00119">
    <property type="entry name" value="CATATPASE"/>
</dbReference>
<dbReference type="EMBL" id="JAQFWP010000042">
    <property type="protein sequence ID" value="MDA2806877.1"/>
    <property type="molecule type" value="Genomic_DNA"/>
</dbReference>
<proteinExistence type="inferred from homology"/>
<dbReference type="Pfam" id="PF13246">
    <property type="entry name" value="Cation_ATPase"/>
    <property type="match status" value="1"/>
</dbReference>
<name>A0ABT4TRW0_9ACTN</name>
<dbReference type="Gene3D" id="1.20.1110.10">
    <property type="entry name" value="Calcium-transporting ATPase, transmembrane domain"/>
    <property type="match status" value="1"/>
</dbReference>
<dbReference type="InterPro" id="IPR023299">
    <property type="entry name" value="ATPase_P-typ_cyto_dom_N"/>
</dbReference>
<evidence type="ECO:0000256" key="10">
    <source>
        <dbReference type="SAM" id="MobiDB-lite"/>
    </source>
</evidence>
<dbReference type="Pfam" id="PF00122">
    <property type="entry name" value="E1-E2_ATPase"/>
    <property type="match status" value="1"/>
</dbReference>
<feature type="transmembrane region" description="Helical" evidence="11">
    <location>
        <begin position="73"/>
        <end position="106"/>
    </location>
</feature>
<evidence type="ECO:0000256" key="1">
    <source>
        <dbReference type="ARBA" id="ARBA00004651"/>
    </source>
</evidence>
<keyword evidence="14" id="KW-1185">Reference proteome</keyword>
<dbReference type="Gene3D" id="2.70.150.10">
    <property type="entry name" value="Calcium-transporting ATPase, cytoplasmic transduction domain A"/>
    <property type="match status" value="1"/>
</dbReference>
<dbReference type="Pfam" id="PF08282">
    <property type="entry name" value="Hydrolase_3"/>
    <property type="match status" value="1"/>
</dbReference>
<accession>A0ABT4TRW0</accession>
<evidence type="ECO:0000256" key="9">
    <source>
        <dbReference type="ARBA" id="ARBA00049360"/>
    </source>
</evidence>
<dbReference type="InterPro" id="IPR050510">
    <property type="entry name" value="Cation_transp_ATPase_P-type"/>
</dbReference>
<feature type="transmembrane region" description="Helical" evidence="11">
    <location>
        <begin position="257"/>
        <end position="276"/>
    </location>
</feature>
<feature type="domain" description="Cation-transporting P-type ATPase N-terminal" evidence="12">
    <location>
        <begin position="15"/>
        <end position="89"/>
    </location>
</feature>
<dbReference type="Proteomes" id="UP001165685">
    <property type="component" value="Unassembled WGS sequence"/>
</dbReference>
<evidence type="ECO:0000313" key="13">
    <source>
        <dbReference type="EMBL" id="MDA2806877.1"/>
    </source>
</evidence>
<dbReference type="PRINTS" id="PR00120">
    <property type="entry name" value="HATPASE"/>
</dbReference>